<keyword evidence="1" id="KW-0472">Membrane</keyword>
<feature type="transmembrane region" description="Helical" evidence="1">
    <location>
        <begin position="73"/>
        <end position="91"/>
    </location>
</feature>
<evidence type="ECO:0000313" key="2">
    <source>
        <dbReference type="EMBL" id="TDU84148.1"/>
    </source>
</evidence>
<feature type="transmembrane region" description="Helical" evidence="1">
    <location>
        <begin position="103"/>
        <end position="126"/>
    </location>
</feature>
<evidence type="ECO:0000256" key="1">
    <source>
        <dbReference type="SAM" id="Phobius"/>
    </source>
</evidence>
<feature type="transmembrane region" description="Helical" evidence="1">
    <location>
        <begin position="47"/>
        <end position="66"/>
    </location>
</feature>
<protein>
    <recommendedName>
        <fullName evidence="4">DUF4345 domain-containing protein</fullName>
    </recommendedName>
</protein>
<dbReference type="OrthoDB" id="74134at2"/>
<name>A0A4R7T009_9ACTN</name>
<proteinExistence type="predicted"/>
<comment type="caution">
    <text evidence="2">The sequence shown here is derived from an EMBL/GenBank/DDBJ whole genome shotgun (WGS) entry which is preliminary data.</text>
</comment>
<dbReference type="EMBL" id="SOCE01000002">
    <property type="protein sequence ID" value="TDU84148.1"/>
    <property type="molecule type" value="Genomic_DNA"/>
</dbReference>
<accession>A0A4R7T009</accession>
<keyword evidence="1" id="KW-0812">Transmembrane</keyword>
<dbReference type="RefSeq" id="WP_133983707.1">
    <property type="nucleotide sequence ID" value="NZ_SOCE01000002.1"/>
</dbReference>
<dbReference type="AlphaFoldDB" id="A0A4R7T009"/>
<keyword evidence="1" id="KW-1133">Transmembrane helix</keyword>
<evidence type="ECO:0000313" key="3">
    <source>
        <dbReference type="Proteomes" id="UP000295151"/>
    </source>
</evidence>
<keyword evidence="3" id="KW-1185">Reference proteome</keyword>
<organism evidence="2 3">
    <name type="scientific">Kribbella voronezhensis</name>
    <dbReference type="NCBI Taxonomy" id="2512212"/>
    <lineage>
        <taxon>Bacteria</taxon>
        <taxon>Bacillati</taxon>
        <taxon>Actinomycetota</taxon>
        <taxon>Actinomycetes</taxon>
        <taxon>Propionibacteriales</taxon>
        <taxon>Kribbellaceae</taxon>
        <taxon>Kribbella</taxon>
    </lineage>
</organism>
<dbReference type="Proteomes" id="UP000295151">
    <property type="component" value="Unassembled WGS sequence"/>
</dbReference>
<gene>
    <name evidence="2" type="ORF">EV138_6619</name>
</gene>
<evidence type="ECO:0008006" key="4">
    <source>
        <dbReference type="Google" id="ProtNLM"/>
    </source>
</evidence>
<sequence>MRTTIRTALSVLAALQLVLGVWTALFPRSFYEDVPTVDWTPPYSEHLFRDFGGVTLSTAVFLFAAAVWMDRRLVILALAAYLTFSVPHAIFHSEHLRGESPLGSAILLGLVIGSVLLPALVIWLAWHALAPGAESRADYLSRRSEYRPDGCQ</sequence>
<reference evidence="2 3" key="1">
    <citation type="submission" date="2019-03" db="EMBL/GenBank/DDBJ databases">
        <title>Genomic Encyclopedia of Type Strains, Phase III (KMG-III): the genomes of soil and plant-associated and newly described type strains.</title>
        <authorList>
            <person name="Whitman W."/>
        </authorList>
    </citation>
    <scope>NUCLEOTIDE SEQUENCE [LARGE SCALE GENOMIC DNA]</scope>
    <source>
        <strain evidence="2 3">VKM Ac-2575</strain>
    </source>
</reference>